<evidence type="ECO:0000259" key="11">
    <source>
        <dbReference type="Pfam" id="PF07479"/>
    </source>
</evidence>
<feature type="region of interest" description="Disordered" evidence="9">
    <location>
        <begin position="466"/>
        <end position="517"/>
    </location>
</feature>
<evidence type="ECO:0000313" key="14">
    <source>
        <dbReference type="Proteomes" id="UP000290289"/>
    </source>
</evidence>
<evidence type="ECO:0000259" key="10">
    <source>
        <dbReference type="Pfam" id="PF01210"/>
    </source>
</evidence>
<reference evidence="13 14" key="1">
    <citation type="submission" date="2018-10" db="EMBL/GenBank/DDBJ databases">
        <title>A high-quality apple genome assembly.</title>
        <authorList>
            <person name="Hu J."/>
        </authorList>
    </citation>
    <scope>NUCLEOTIDE SEQUENCE [LARGE SCALE GENOMIC DNA]</scope>
    <source>
        <strain evidence="14">cv. HFTH1</strain>
        <tissue evidence="13">Young leaf</tissue>
    </source>
</reference>
<dbReference type="GO" id="GO:0005975">
    <property type="term" value="P:carbohydrate metabolic process"/>
    <property type="evidence" value="ECO:0007669"/>
    <property type="project" value="InterPro"/>
</dbReference>
<feature type="compositionally biased region" description="Polar residues" evidence="9">
    <location>
        <begin position="494"/>
        <end position="517"/>
    </location>
</feature>
<evidence type="ECO:0000313" key="13">
    <source>
        <dbReference type="EMBL" id="RXH93976.1"/>
    </source>
</evidence>
<evidence type="ECO:0000256" key="6">
    <source>
        <dbReference type="ARBA" id="ARBA00023027"/>
    </source>
</evidence>
<organism evidence="13 14">
    <name type="scientific">Malus domestica</name>
    <name type="common">Apple</name>
    <name type="synonym">Pyrus malus</name>
    <dbReference type="NCBI Taxonomy" id="3750"/>
    <lineage>
        <taxon>Eukaryota</taxon>
        <taxon>Viridiplantae</taxon>
        <taxon>Streptophyta</taxon>
        <taxon>Embryophyta</taxon>
        <taxon>Tracheophyta</taxon>
        <taxon>Spermatophyta</taxon>
        <taxon>Magnoliopsida</taxon>
        <taxon>eudicotyledons</taxon>
        <taxon>Gunneridae</taxon>
        <taxon>Pentapetalae</taxon>
        <taxon>rosids</taxon>
        <taxon>fabids</taxon>
        <taxon>Rosales</taxon>
        <taxon>Rosaceae</taxon>
        <taxon>Amygdaloideae</taxon>
        <taxon>Maleae</taxon>
        <taxon>Malus</taxon>
    </lineage>
</organism>
<dbReference type="SUPFAM" id="SSF51735">
    <property type="entry name" value="NAD(P)-binding Rossmann-fold domains"/>
    <property type="match status" value="1"/>
</dbReference>
<dbReference type="FunFam" id="1.10.1040.10:FF:000012">
    <property type="entry name" value="Glycerol-3-phosphate dehydrogenase [NAD(+)]"/>
    <property type="match status" value="1"/>
</dbReference>
<keyword evidence="5" id="KW-0560">Oxidoreductase</keyword>
<feature type="domain" description="No apical meristem-associated C-terminal" evidence="12">
    <location>
        <begin position="729"/>
        <end position="815"/>
    </location>
</feature>
<feature type="region of interest" description="Disordered" evidence="9">
    <location>
        <begin position="569"/>
        <end position="588"/>
    </location>
</feature>
<feature type="region of interest" description="Disordered" evidence="9">
    <location>
        <begin position="866"/>
        <end position="892"/>
    </location>
</feature>
<dbReference type="STRING" id="3750.A0A498JFQ9"/>
<dbReference type="Pfam" id="PF07479">
    <property type="entry name" value="NAD_Gly3P_dh_C"/>
    <property type="match status" value="1"/>
</dbReference>
<comment type="subcellular location">
    <subcellularLocation>
        <location evidence="1">Cytoplasm</location>
        <location evidence="1">Cytosol</location>
    </subcellularLocation>
</comment>
<dbReference type="Pfam" id="PF01210">
    <property type="entry name" value="NAD_Gly3P_dh_N"/>
    <property type="match status" value="1"/>
</dbReference>
<dbReference type="GO" id="GO:0141152">
    <property type="term" value="F:glycerol-3-phosphate dehydrogenase (NAD+) activity"/>
    <property type="evidence" value="ECO:0007669"/>
    <property type="project" value="UniProtKB-EC"/>
</dbReference>
<dbReference type="GO" id="GO:0051287">
    <property type="term" value="F:NAD binding"/>
    <property type="evidence" value="ECO:0007669"/>
    <property type="project" value="InterPro"/>
</dbReference>
<protein>
    <recommendedName>
        <fullName evidence="3">glycerol-3-phosphate dehydrogenase (NAD(+))</fullName>
        <ecNumber evidence="3">1.1.1.8</ecNumber>
    </recommendedName>
</protein>
<feature type="coiled-coil region" evidence="8">
    <location>
        <begin position="952"/>
        <end position="1030"/>
    </location>
</feature>
<dbReference type="Gene3D" id="3.40.50.720">
    <property type="entry name" value="NAD(P)-binding Rossmann-like Domain"/>
    <property type="match status" value="1"/>
</dbReference>
<feature type="domain" description="Glycerol-3-phosphate dehydrogenase NAD-dependent N-terminal" evidence="10">
    <location>
        <begin position="148"/>
        <end position="250"/>
    </location>
</feature>
<evidence type="ECO:0000256" key="1">
    <source>
        <dbReference type="ARBA" id="ARBA00004514"/>
    </source>
</evidence>
<comment type="similarity">
    <text evidence="2">Belongs to the NAD-dependent glycerol-3-phosphate dehydrogenase family.</text>
</comment>
<feature type="compositionally biased region" description="Basic and acidic residues" evidence="9">
    <location>
        <begin position="794"/>
        <end position="827"/>
    </location>
</feature>
<feature type="domain" description="Glycerol-3-phosphate dehydrogenase NAD-dependent C-terminal" evidence="11">
    <location>
        <begin position="276"/>
        <end position="422"/>
    </location>
</feature>
<dbReference type="PANTHER" id="PTHR11728:SF33">
    <property type="entry name" value="GLYCEROL-3-PHOSPHATE DEHYDROGENASE [NAD(+)]"/>
    <property type="match status" value="1"/>
</dbReference>
<sequence length="1062" mass="120499">MAGSTDGVTDKVYSNGLIHHSSDSVEEKLDELRHLMGKAEGDPLRIVGVGAGAWGSVFVAMLQDSYGHLRDKVLIRIWRRPGRSVDRATAEHLFEVINSREDVLRRLIRRCAYLKYVEARLGDRTLFADELLKDGFCVNMIDTPLCPMKVVTNLQEAVWDADIVVNGLPSTETHVVFEEISRYWKERVTMPVIISLSKGVEAELEPEPRIITPTQIINRATGVPNENILYLGGPNIASEIYNNEYANARICGADKWRKPLAKFLRQPHFIVWDNGDLVTHEVMGGLKNVYAIGAGMVAALTNESATSKSVYFAHCTSEMIFITHLLAEEPEKLAGPLLADTYVTLLKGRNAWYGQQLAKGELSLEMGDSIKGKGMIQGVSAVKAFFELLSQPSLSIIHPNEKKPVAPVELCPILKMLYRILIIREFPPQAILQALRDETMNDPRDLIAIAQTHAFYRPSLLDDEVPEEEEVRENKENEPQQQVPRDIPGLPTRPHTQSVVLSHQQPESSARSSAPSIQQLPDASLLLNSPVFSSNMVSGSDHSSRVAAAMAESSSRKRELNAFASSVPRTKVPRGSLPHSKNVPDTVGGLLVPPQLSGRSNIVTEDVGKLFVKKQADHSPKKLRGLSFSCQEDVLLTQGWLATNMDVVHIKGQSKTTYWGRVTDYFHSYKTFASDREERSLLQRWSAIQQATKKFCEYVTQVEEKHKYGVNGQDKYFYAKQLYEKLEKKKFPFDHCWKLLKDAPKWLDDMWKPRKKPTNRGKGTSLAPEFSSPSTSESLIGLVEDDVPNTESGNTERKNVPNTEFRKKERLQIRKDAPDGNSGNRERLLIGNDALNSDVWNRETPPKRMDIPNTGIGDMDVLVTDFGNTERPPMRKDIPNTDFGSMERPPIRTDVQNTDLENMDASITDVENMERPPLRKGIPNTDSGNMERPTTMMDVLDADFGSMERPPVRLVEKQKIEENQKNDDANKQAVDLLHMMEEWRDQVNEEKRQYRLEKLEMLRERLEMDKERLEMDKERLRLDREDKEERIMLMDTSIMPHQLQQYYHRRRMEILARGMGGV</sequence>
<dbReference type="PANTHER" id="PTHR11728">
    <property type="entry name" value="GLYCEROL-3-PHOSPHATE DEHYDROGENASE"/>
    <property type="match status" value="1"/>
</dbReference>
<dbReference type="AlphaFoldDB" id="A0A498JFQ9"/>
<dbReference type="InterPro" id="IPR029466">
    <property type="entry name" value="NAM-associated_C"/>
</dbReference>
<accession>A0A498JFQ9</accession>
<dbReference type="Gene3D" id="1.10.1040.10">
    <property type="entry name" value="N-(1-d-carboxylethyl)-l-norvaline Dehydrogenase, domain 2"/>
    <property type="match status" value="1"/>
</dbReference>
<evidence type="ECO:0000256" key="5">
    <source>
        <dbReference type="ARBA" id="ARBA00023002"/>
    </source>
</evidence>
<gene>
    <name evidence="13" type="ORF">DVH24_016043</name>
</gene>
<dbReference type="SUPFAM" id="SSF48179">
    <property type="entry name" value="6-phosphogluconate dehydrogenase C-terminal domain-like"/>
    <property type="match status" value="1"/>
</dbReference>
<proteinExistence type="inferred from homology"/>
<dbReference type="InterPro" id="IPR008927">
    <property type="entry name" value="6-PGluconate_DH-like_C_sf"/>
</dbReference>
<keyword evidence="8" id="KW-0175">Coiled coil</keyword>
<name>A0A498JFQ9_MALDO</name>
<dbReference type="FunFam" id="3.40.50.720:FF:000229">
    <property type="entry name" value="Glycerol-3-phosphate dehydrogenase [NAD(+)]"/>
    <property type="match status" value="1"/>
</dbReference>
<evidence type="ECO:0000256" key="8">
    <source>
        <dbReference type="SAM" id="Coils"/>
    </source>
</evidence>
<dbReference type="EC" id="1.1.1.8" evidence="3"/>
<dbReference type="GO" id="GO:0046168">
    <property type="term" value="P:glycerol-3-phosphate catabolic process"/>
    <property type="evidence" value="ECO:0007669"/>
    <property type="project" value="InterPro"/>
</dbReference>
<keyword evidence="6" id="KW-0520">NAD</keyword>
<dbReference type="InterPro" id="IPR011128">
    <property type="entry name" value="G3P_DH_NAD-dep_N"/>
</dbReference>
<dbReference type="Pfam" id="PF14303">
    <property type="entry name" value="NAM-associated"/>
    <property type="match status" value="1"/>
</dbReference>
<evidence type="ECO:0000256" key="9">
    <source>
        <dbReference type="SAM" id="MobiDB-lite"/>
    </source>
</evidence>
<feature type="region of interest" description="Disordered" evidence="9">
    <location>
        <begin position="750"/>
        <end position="827"/>
    </location>
</feature>
<comment type="caution">
    <text evidence="13">The sequence shown here is derived from an EMBL/GenBank/DDBJ whole genome shotgun (WGS) entry which is preliminary data.</text>
</comment>
<keyword evidence="14" id="KW-1185">Reference proteome</keyword>
<comment type="catalytic activity">
    <reaction evidence="7">
        <text>sn-glycerol 3-phosphate + NAD(+) = dihydroxyacetone phosphate + NADH + H(+)</text>
        <dbReference type="Rhea" id="RHEA:11092"/>
        <dbReference type="ChEBI" id="CHEBI:15378"/>
        <dbReference type="ChEBI" id="CHEBI:57540"/>
        <dbReference type="ChEBI" id="CHEBI:57597"/>
        <dbReference type="ChEBI" id="CHEBI:57642"/>
        <dbReference type="ChEBI" id="CHEBI:57945"/>
        <dbReference type="EC" id="1.1.1.8"/>
    </reaction>
</comment>
<dbReference type="Proteomes" id="UP000290289">
    <property type="component" value="Chromosome 7"/>
</dbReference>
<evidence type="ECO:0000256" key="2">
    <source>
        <dbReference type="ARBA" id="ARBA00011009"/>
    </source>
</evidence>
<dbReference type="GO" id="GO:0005829">
    <property type="term" value="C:cytosol"/>
    <property type="evidence" value="ECO:0007669"/>
    <property type="project" value="UniProtKB-SubCell"/>
</dbReference>
<dbReference type="FunFam" id="3.40.50.720:FF:000109">
    <property type="entry name" value="Glycerol-3-phosphate dehydrogenase [NAD(+)]"/>
    <property type="match status" value="1"/>
</dbReference>
<evidence type="ECO:0000256" key="4">
    <source>
        <dbReference type="ARBA" id="ARBA00022490"/>
    </source>
</evidence>
<dbReference type="InterPro" id="IPR006109">
    <property type="entry name" value="G3P_DH_NAD-dep_C"/>
</dbReference>
<dbReference type="EMBL" id="RDQH01000333">
    <property type="protein sequence ID" value="RXH93976.1"/>
    <property type="molecule type" value="Genomic_DNA"/>
</dbReference>
<keyword evidence="4" id="KW-0963">Cytoplasm</keyword>
<evidence type="ECO:0000256" key="3">
    <source>
        <dbReference type="ARBA" id="ARBA00013218"/>
    </source>
</evidence>
<evidence type="ECO:0000259" key="12">
    <source>
        <dbReference type="Pfam" id="PF14303"/>
    </source>
</evidence>
<evidence type="ECO:0000256" key="7">
    <source>
        <dbReference type="ARBA" id="ARBA00048683"/>
    </source>
</evidence>
<dbReference type="InterPro" id="IPR036291">
    <property type="entry name" value="NAD(P)-bd_dom_sf"/>
</dbReference>
<dbReference type="InterPro" id="IPR013328">
    <property type="entry name" value="6PGD_dom2"/>
</dbReference>